<evidence type="ECO:0000259" key="29">
    <source>
        <dbReference type="Pfam" id="PF07731"/>
    </source>
</evidence>
<comment type="catalytic activity">
    <reaction evidence="17">
        <text>a hydroperoxide + 2 glutathione = an alcohol + glutathione disulfide + H2O</text>
        <dbReference type="Rhea" id="RHEA:62632"/>
        <dbReference type="ChEBI" id="CHEBI:15377"/>
        <dbReference type="ChEBI" id="CHEBI:30879"/>
        <dbReference type="ChEBI" id="CHEBI:35924"/>
        <dbReference type="ChEBI" id="CHEBI:57925"/>
        <dbReference type="ChEBI" id="CHEBI:58297"/>
        <dbReference type="EC" id="1.11.1.27"/>
    </reaction>
    <physiologicalReaction direction="left-to-right" evidence="17">
        <dbReference type="Rhea" id="RHEA:62633"/>
    </physiologicalReaction>
</comment>
<evidence type="ECO:0000256" key="5">
    <source>
        <dbReference type="ARBA" id="ARBA00013107"/>
    </source>
</evidence>
<dbReference type="GO" id="GO:0004602">
    <property type="term" value="F:glutathione peroxidase activity"/>
    <property type="evidence" value="ECO:0007669"/>
    <property type="project" value="UniProtKB-EC"/>
</dbReference>
<dbReference type="EC" id="1.16.3.1" evidence="5"/>
<dbReference type="InterPro" id="IPR011706">
    <property type="entry name" value="Cu-oxidase_C"/>
</dbReference>
<comment type="catalytic activity">
    <reaction evidence="14">
        <text>2 glutathione + H2O2 = glutathione disulfide + 2 H2O</text>
        <dbReference type="Rhea" id="RHEA:16833"/>
        <dbReference type="ChEBI" id="CHEBI:15377"/>
        <dbReference type="ChEBI" id="CHEBI:16240"/>
        <dbReference type="ChEBI" id="CHEBI:57925"/>
        <dbReference type="ChEBI" id="CHEBI:58297"/>
        <dbReference type="EC" id="1.11.1.9"/>
    </reaction>
    <physiologicalReaction direction="left-to-right" evidence="14">
        <dbReference type="Rhea" id="RHEA:16834"/>
    </physiologicalReaction>
</comment>
<name>A0A834DSJ3_9CHIR</name>
<reference evidence="31 32" key="1">
    <citation type="journal article" date="2020" name="Nature">
        <title>Six reference-quality genomes reveal evolution of bat adaptations.</title>
        <authorList>
            <person name="Jebb D."/>
            <person name="Huang Z."/>
            <person name="Pippel M."/>
            <person name="Hughes G.M."/>
            <person name="Lavrichenko K."/>
            <person name="Devanna P."/>
            <person name="Winkler S."/>
            <person name="Jermiin L.S."/>
            <person name="Skirmuntt E.C."/>
            <person name="Katzourakis A."/>
            <person name="Burkitt-Gray L."/>
            <person name="Ray D.A."/>
            <person name="Sullivan K.A.M."/>
            <person name="Roscito J.G."/>
            <person name="Kirilenko B.M."/>
            <person name="Davalos L.M."/>
            <person name="Corthals A.P."/>
            <person name="Power M.L."/>
            <person name="Jones G."/>
            <person name="Ransome R.D."/>
            <person name="Dechmann D.K.N."/>
            <person name="Locatelli A.G."/>
            <person name="Puechmaille S.J."/>
            <person name="Fedrigo O."/>
            <person name="Jarvis E.D."/>
            <person name="Hiller M."/>
            <person name="Vernes S.C."/>
            <person name="Myers E.W."/>
            <person name="Teeling E.C."/>
        </authorList>
    </citation>
    <scope>NUCLEOTIDE SEQUENCE [LARGE SCALE GENOMIC DNA]</scope>
    <source>
        <strain evidence="31">Bat1K_MPI-CBG_1</strain>
    </source>
</reference>
<evidence type="ECO:0000256" key="25">
    <source>
        <dbReference type="ARBA" id="ARBA00080685"/>
    </source>
</evidence>
<dbReference type="EC" id="1.16.3.4" evidence="15"/>
<evidence type="ECO:0000256" key="1">
    <source>
        <dbReference type="ARBA" id="ARBA00001973"/>
    </source>
</evidence>
<keyword evidence="12" id="KW-0325">Glycoprotein</keyword>
<evidence type="ECO:0000256" key="3">
    <source>
        <dbReference type="ARBA" id="ARBA00010609"/>
    </source>
</evidence>
<dbReference type="InterPro" id="IPR002355">
    <property type="entry name" value="Cu_oxidase_Cu_BS"/>
</dbReference>
<evidence type="ECO:0000313" key="32">
    <source>
        <dbReference type="Proteomes" id="UP000664940"/>
    </source>
</evidence>
<comment type="function">
    <text evidence="20">Multifunctional blue, copper-binding (6-7 atoms per molecule) glycoprotein. It has ferroxidase activity oxidizing Fe(2+) to Fe(3+) without releasing radical oxygen species. It is involved in iron transport across the cell membrane. Copper ions provide a large number of enzymatic activites. Oxidizes highly toxic ferrous ions to the ferric state for further incorporation onto apo-transferrins, catalyzes Cu(+) oxidation and promotes the oxidation of biogenic amines such as norepinephrin and serotonin. Provides Cu(2+) ions for the ascorbate-mediated deaminase degradation of the heparan sulfate chains of GPC1. Has glutathione peroxidase-like activity, can remove both hydrogen peroxide and lipid hydroperoxide in the presence of thiols. Also shows NO-oxidase and NO2 synthase activities that determine endocrine NO homeostasis.</text>
</comment>
<evidence type="ECO:0000256" key="27">
    <source>
        <dbReference type="SAM" id="Phobius"/>
    </source>
</evidence>
<dbReference type="GO" id="GO:0004322">
    <property type="term" value="F:ferroxidase activity"/>
    <property type="evidence" value="ECO:0007669"/>
    <property type="project" value="UniProtKB-EC"/>
</dbReference>
<comment type="cofactor">
    <cofactor evidence="1">
        <name>Cu(2+)</name>
        <dbReference type="ChEBI" id="CHEBI:29036"/>
    </cofactor>
</comment>
<comment type="subcellular location">
    <subcellularLocation>
        <location evidence="2">Secreted</location>
    </subcellularLocation>
</comment>
<dbReference type="EMBL" id="JABVXQ010000009">
    <property type="protein sequence ID" value="KAF6090589.1"/>
    <property type="molecule type" value="Genomic_DNA"/>
</dbReference>
<dbReference type="InterPro" id="IPR048236">
    <property type="entry name" value="Ceruloplasmin-like_CuRO_5"/>
</dbReference>
<dbReference type="PANTHER" id="PTHR11709">
    <property type="entry name" value="MULTI-COPPER OXIDASE"/>
    <property type="match status" value="1"/>
</dbReference>
<comment type="catalytic activity">
    <reaction evidence="18">
        <text>4 nitric oxide + O2 + 2 H2O = 4 nitrite + 4 H(+)</text>
        <dbReference type="Rhea" id="RHEA:78539"/>
        <dbReference type="ChEBI" id="CHEBI:15377"/>
        <dbReference type="ChEBI" id="CHEBI:15378"/>
        <dbReference type="ChEBI" id="CHEBI:15379"/>
        <dbReference type="ChEBI" id="CHEBI:16301"/>
        <dbReference type="ChEBI" id="CHEBI:16480"/>
    </reaction>
    <physiologicalReaction direction="left-to-right" evidence="18">
        <dbReference type="Rhea" id="RHEA:78540"/>
    </physiologicalReaction>
</comment>
<sequence>MWAMEPGHFLWALLFIQPLWLQRTDGATRVYYLGIQDMQWNYAPRGRNVITNQPLESDTVASSFLKSDKNRIGSSYKKTVYKEYSDGSYMHEMAQPAWLGFLGPVLQAEVGDVILIHLKNFATRPYTIHPHGVFYEKDSEGSLYPDGSSGQLKADDSVPPGGYHIYNWTIPESHAPTDADPACLTWIYHSHVDAPRDIATGLIGPLITCKRGTLNGNSPPWRQDVDSYFFLLFSVVDENLSWHIDENIASYCSDPASVDKEDEAFQESNRMHAINGFVFGNLPELSMCAQKRVAWHLFGMGNEVDVHTAFFHGQMLTIRGHRTDVAHIFPATFVTAEMVPQKLGTWLISCQVNSHLQDGMQALYEVKSCSVAPRVSQLTGKVRQYFIEAHEIQWDYGPTGYDGSTGKDLREPGSGPDKFFQKGSSRIGGTYWKVRYEAFQDETFQEKVQLEEDEHLGILGPVIRAEVGDTIQVMFYNRASQPFSIQPHGVFYEKDYEGTMYNDGTFEIYCQEGSHREAGMKAIYNVSQCPAHQAAPRQRYQAARVYYIMAEEVEWDYCPDRSWELEWHNQSEKDSYGHIFLSNKDGLLGSRYKKAVFREYTDGTFRIPRPRTGPEEHLGILGPLLRGEVGDIITVVFKNNASRPYSVHAHGVLESNPGWPLAAEPGEVLTYKWSIPERSGPGPNDSACVSRIYYSAVDPIKDMYSGLVGPLVICRRGILEPHGGRNDMDREFALLFLIFDENQSWYLDENVATHAPQETGRINLQDETFLESNKMHAINGKLYANLKGLTMYQGERVAWYMLAMGQDIDLHTVHFHAESFLYRNGESYRADVVDLFPGTFEVVEMVASNPGTWLLHCHVADHVHAGMETLFTVLSQREHLSIITTITNEIGKAVSRDFREDNVRMLGMQVPVKDIEMLASVLIATGVVLLLIVLVLGGVVWYQHRQKKLRRNRRSILDDSFKLLSLKN</sequence>
<evidence type="ECO:0000256" key="21">
    <source>
        <dbReference type="ARBA" id="ARBA00062165"/>
    </source>
</evidence>
<dbReference type="PANTHER" id="PTHR11709:SF221">
    <property type="entry name" value="HEPHAESTIN"/>
    <property type="match status" value="1"/>
</dbReference>
<dbReference type="Gene3D" id="2.60.40.420">
    <property type="entry name" value="Cupredoxins - blue copper proteins"/>
    <property type="match status" value="4"/>
</dbReference>
<dbReference type="Pfam" id="PF07731">
    <property type="entry name" value="Cu-oxidase_2"/>
    <property type="match status" value="1"/>
</dbReference>
<evidence type="ECO:0000256" key="13">
    <source>
        <dbReference type="ARBA" id="ARBA00026115"/>
    </source>
</evidence>
<evidence type="ECO:0000256" key="8">
    <source>
        <dbReference type="ARBA" id="ARBA00022729"/>
    </source>
</evidence>
<dbReference type="GO" id="GO:0005507">
    <property type="term" value="F:copper ion binding"/>
    <property type="evidence" value="ECO:0007669"/>
    <property type="project" value="InterPro"/>
</dbReference>
<dbReference type="GO" id="GO:0005886">
    <property type="term" value="C:plasma membrane"/>
    <property type="evidence" value="ECO:0007669"/>
    <property type="project" value="TreeGrafter"/>
</dbReference>
<evidence type="ECO:0000256" key="15">
    <source>
        <dbReference type="ARBA" id="ARBA00038978"/>
    </source>
</evidence>
<keyword evidence="7" id="KW-0479">Metal-binding</keyword>
<dbReference type="FunFam" id="2.60.40.420:FF:000028">
    <property type="entry name" value="Ceruloplasmin"/>
    <property type="match status" value="1"/>
</dbReference>
<dbReference type="CDD" id="cd04222">
    <property type="entry name" value="CuRO_1_ceruloplasmin"/>
    <property type="match status" value="1"/>
</dbReference>
<evidence type="ECO:0000256" key="23">
    <source>
        <dbReference type="ARBA" id="ARBA00077782"/>
    </source>
</evidence>
<dbReference type="InterPro" id="IPR008972">
    <property type="entry name" value="Cupredoxin"/>
</dbReference>
<dbReference type="InterPro" id="IPR033138">
    <property type="entry name" value="Cu_oxidase_CS"/>
</dbReference>
<dbReference type="PROSITE" id="PS00079">
    <property type="entry name" value="MULTICOPPER_OXIDASE1"/>
    <property type="match status" value="2"/>
</dbReference>
<dbReference type="GO" id="GO:0006826">
    <property type="term" value="P:iron ion transport"/>
    <property type="evidence" value="ECO:0007669"/>
    <property type="project" value="TreeGrafter"/>
</dbReference>
<dbReference type="Pfam" id="PF07732">
    <property type="entry name" value="Cu-oxidase_3"/>
    <property type="match status" value="1"/>
</dbReference>
<evidence type="ECO:0000256" key="9">
    <source>
        <dbReference type="ARBA" id="ARBA00022737"/>
    </source>
</evidence>
<keyword evidence="8 28" id="KW-0732">Signal</keyword>
<dbReference type="InterPro" id="IPR045087">
    <property type="entry name" value="Cu-oxidase_fam"/>
</dbReference>
<keyword evidence="6" id="KW-0964">Secreted</keyword>
<gene>
    <name evidence="31" type="ORF">HJG60_006188</name>
</gene>
<comment type="subunit">
    <text evidence="21">Found in a complex with MPO and LTF; interacts directly with MPO and LTF, which allows Fe(3+) incorporation into LTF, activation of CP ferroxidase activity and protection of CP antioxidant properties by MPO.</text>
</comment>
<evidence type="ECO:0000256" key="18">
    <source>
        <dbReference type="ARBA" id="ARBA00050279"/>
    </source>
</evidence>
<keyword evidence="27" id="KW-0812">Transmembrane</keyword>
<evidence type="ECO:0000256" key="2">
    <source>
        <dbReference type="ARBA" id="ARBA00004613"/>
    </source>
</evidence>
<evidence type="ECO:0000256" key="24">
    <source>
        <dbReference type="ARBA" id="ARBA00078105"/>
    </source>
</evidence>
<dbReference type="FunFam" id="2.60.40.420:FF:000009">
    <property type="entry name" value="Ceruloplasmin"/>
    <property type="match status" value="1"/>
</dbReference>
<feature type="chain" id="PRO_5032875042" description="Ceruloplasmin" evidence="28">
    <location>
        <begin position="27"/>
        <end position="968"/>
    </location>
</feature>
<organism evidence="31 32">
    <name type="scientific">Phyllostomus discolor</name>
    <name type="common">pale spear-nosed bat</name>
    <dbReference type="NCBI Taxonomy" id="89673"/>
    <lineage>
        <taxon>Eukaryota</taxon>
        <taxon>Metazoa</taxon>
        <taxon>Chordata</taxon>
        <taxon>Craniata</taxon>
        <taxon>Vertebrata</taxon>
        <taxon>Euteleostomi</taxon>
        <taxon>Mammalia</taxon>
        <taxon>Eutheria</taxon>
        <taxon>Laurasiatheria</taxon>
        <taxon>Chiroptera</taxon>
        <taxon>Yangochiroptera</taxon>
        <taxon>Phyllostomidae</taxon>
        <taxon>Phyllostominae</taxon>
        <taxon>Phyllostomus</taxon>
    </lineage>
</organism>
<dbReference type="EC" id="1.11.1.9" evidence="4"/>
<evidence type="ECO:0000256" key="11">
    <source>
        <dbReference type="ARBA" id="ARBA00023157"/>
    </source>
</evidence>
<evidence type="ECO:0000256" key="6">
    <source>
        <dbReference type="ARBA" id="ARBA00022525"/>
    </source>
</evidence>
<dbReference type="AlphaFoldDB" id="A0A834DSJ3"/>
<protein>
    <recommendedName>
        <fullName evidence="22">Ceruloplasmin</fullName>
        <ecNumber evidence="13">1.11.1.27</ecNumber>
        <ecNumber evidence="4">1.11.1.9</ecNumber>
        <ecNumber evidence="5">1.16.3.1</ecNumber>
        <ecNumber evidence="15">1.16.3.4</ecNumber>
    </recommendedName>
    <alternativeName>
        <fullName evidence="26">Cuproxidase ceruloplasmin</fullName>
    </alternativeName>
    <alternativeName>
        <fullName evidence="25">Ferroxidase ceruloplasmin</fullName>
    </alternativeName>
    <alternativeName>
        <fullName evidence="23">Glutathione peroxidase ceruloplasmin</fullName>
    </alternativeName>
    <alternativeName>
        <fullName evidence="24">Glutathione-dependent peroxiredoxin ceruloplasmin</fullName>
    </alternativeName>
</protein>
<dbReference type="CDD" id="cd11021">
    <property type="entry name" value="CuRO_2_ceruloplasmin"/>
    <property type="match status" value="1"/>
</dbReference>
<comment type="catalytic activity">
    <reaction evidence="16">
        <text>4 Cu(+) + O2 + 4 H(+) = 4 Cu(2+) + 2 H2O</text>
        <dbReference type="Rhea" id="RHEA:30083"/>
        <dbReference type="ChEBI" id="CHEBI:15377"/>
        <dbReference type="ChEBI" id="CHEBI:15378"/>
        <dbReference type="ChEBI" id="CHEBI:15379"/>
        <dbReference type="ChEBI" id="CHEBI:29036"/>
        <dbReference type="ChEBI" id="CHEBI:49552"/>
        <dbReference type="EC" id="1.16.3.4"/>
    </reaction>
    <physiologicalReaction direction="left-to-right" evidence="16">
        <dbReference type="Rhea" id="RHEA:30084"/>
    </physiologicalReaction>
</comment>
<dbReference type="PROSITE" id="PS00080">
    <property type="entry name" value="MULTICOPPER_OXIDASE2"/>
    <property type="match status" value="1"/>
</dbReference>
<evidence type="ECO:0000256" key="26">
    <source>
        <dbReference type="ARBA" id="ARBA00082571"/>
    </source>
</evidence>
<dbReference type="Proteomes" id="UP000664940">
    <property type="component" value="Unassembled WGS sequence"/>
</dbReference>
<evidence type="ECO:0000256" key="10">
    <source>
        <dbReference type="ARBA" id="ARBA00023002"/>
    </source>
</evidence>
<evidence type="ECO:0000256" key="4">
    <source>
        <dbReference type="ARBA" id="ARBA00012310"/>
    </source>
</evidence>
<dbReference type="FunFam" id="2.60.40.420:FF:000075">
    <property type="entry name" value="hephaestin isoform X2"/>
    <property type="match status" value="1"/>
</dbReference>
<evidence type="ECO:0000256" key="14">
    <source>
        <dbReference type="ARBA" id="ARBA00036108"/>
    </source>
</evidence>
<keyword evidence="27" id="KW-0472">Membrane</keyword>
<accession>A0A834DSJ3</accession>
<comment type="similarity">
    <text evidence="3">Belongs to the multicopper oxidase family.</text>
</comment>
<evidence type="ECO:0000256" key="16">
    <source>
        <dbReference type="ARBA" id="ARBA00048092"/>
    </source>
</evidence>
<evidence type="ECO:0000256" key="19">
    <source>
        <dbReference type="ARBA" id="ARBA00052510"/>
    </source>
</evidence>
<dbReference type="CDD" id="cd04225">
    <property type="entry name" value="CuRO_5_ceruloplasmin"/>
    <property type="match status" value="1"/>
</dbReference>
<feature type="domain" description="Plastocyanin-like" evidence="30">
    <location>
        <begin position="101"/>
        <end position="207"/>
    </location>
</feature>
<comment type="caution">
    <text evidence="31">The sequence shown here is derived from an EMBL/GenBank/DDBJ whole genome shotgun (WGS) entry which is preliminary data.</text>
</comment>
<evidence type="ECO:0000256" key="12">
    <source>
        <dbReference type="ARBA" id="ARBA00023180"/>
    </source>
</evidence>
<evidence type="ECO:0000256" key="7">
    <source>
        <dbReference type="ARBA" id="ARBA00022723"/>
    </source>
</evidence>
<evidence type="ECO:0000256" key="28">
    <source>
        <dbReference type="SAM" id="SignalP"/>
    </source>
</evidence>
<dbReference type="InterPro" id="IPR011707">
    <property type="entry name" value="Cu-oxidase-like_N"/>
</dbReference>
<evidence type="ECO:0000313" key="31">
    <source>
        <dbReference type="EMBL" id="KAF6090589.1"/>
    </source>
</evidence>
<evidence type="ECO:0000256" key="22">
    <source>
        <dbReference type="ARBA" id="ARBA00072777"/>
    </source>
</evidence>
<proteinExistence type="inferred from homology"/>
<evidence type="ECO:0000256" key="17">
    <source>
        <dbReference type="ARBA" id="ARBA00050220"/>
    </source>
</evidence>
<dbReference type="GO" id="GO:0005615">
    <property type="term" value="C:extracellular space"/>
    <property type="evidence" value="ECO:0007669"/>
    <property type="project" value="UniProtKB-ARBA"/>
</dbReference>
<comment type="catalytic activity">
    <reaction evidence="19">
        <text>4 Fe(2+) + O2 + 4 H(+) = 4 Fe(3+) + 2 H2O</text>
        <dbReference type="Rhea" id="RHEA:11148"/>
        <dbReference type="ChEBI" id="CHEBI:15377"/>
        <dbReference type="ChEBI" id="CHEBI:15378"/>
        <dbReference type="ChEBI" id="CHEBI:15379"/>
        <dbReference type="ChEBI" id="CHEBI:29033"/>
        <dbReference type="ChEBI" id="CHEBI:29034"/>
        <dbReference type="EC" id="1.16.3.1"/>
    </reaction>
    <physiologicalReaction direction="right-to-left" evidence="19">
        <dbReference type="Rhea" id="RHEA:11150"/>
    </physiologicalReaction>
</comment>
<dbReference type="EC" id="1.11.1.27" evidence="13"/>
<feature type="transmembrane region" description="Helical" evidence="27">
    <location>
        <begin position="917"/>
        <end position="942"/>
    </location>
</feature>
<keyword evidence="11" id="KW-1015">Disulfide bond</keyword>
<evidence type="ECO:0000259" key="30">
    <source>
        <dbReference type="Pfam" id="PF07732"/>
    </source>
</evidence>
<dbReference type="FunFam" id="2.60.40.420:FF:000015">
    <property type="entry name" value="Ceruloplasmin"/>
    <property type="match status" value="1"/>
</dbReference>
<feature type="domain" description="Plastocyanin-like" evidence="29">
    <location>
        <begin position="774"/>
        <end position="874"/>
    </location>
</feature>
<keyword evidence="9" id="KW-0677">Repeat</keyword>
<keyword evidence="27" id="KW-1133">Transmembrane helix</keyword>
<keyword evidence="10" id="KW-0560">Oxidoreductase</keyword>
<feature type="signal peptide" evidence="28">
    <location>
        <begin position="1"/>
        <end position="26"/>
    </location>
</feature>
<evidence type="ECO:0000256" key="20">
    <source>
        <dbReference type="ARBA" id="ARBA00057991"/>
    </source>
</evidence>
<dbReference type="SUPFAM" id="SSF49503">
    <property type="entry name" value="Cupredoxins"/>
    <property type="match status" value="5"/>
</dbReference>